<evidence type="ECO:0000313" key="2">
    <source>
        <dbReference type="EMBL" id="KAG2610145.1"/>
    </source>
</evidence>
<feature type="transmembrane region" description="Helical" evidence="1">
    <location>
        <begin position="7"/>
        <end position="27"/>
    </location>
</feature>
<feature type="transmembrane region" description="Helical" evidence="1">
    <location>
        <begin position="39"/>
        <end position="62"/>
    </location>
</feature>
<sequence length="125" mass="13100">MAAELPEVGMVALCIAVGCAEVLRLLLDFLKGVPVSGPVLDAAAAAAVLTIPMAYIAGIVFLSSSTSMPPQRSRPRRRSFEVLVCSFLLFVAFVFFLAGFGFAAGGRKARRSHTSLLGREGLVGA</sequence>
<name>A0A8T0TM50_PANVG</name>
<dbReference type="EMBL" id="CM029043">
    <property type="protein sequence ID" value="KAG2610145.1"/>
    <property type="molecule type" value="Genomic_DNA"/>
</dbReference>
<evidence type="ECO:0000256" key="1">
    <source>
        <dbReference type="SAM" id="Phobius"/>
    </source>
</evidence>
<evidence type="ECO:0000313" key="3">
    <source>
        <dbReference type="Proteomes" id="UP000823388"/>
    </source>
</evidence>
<feature type="transmembrane region" description="Helical" evidence="1">
    <location>
        <begin position="82"/>
        <end position="104"/>
    </location>
</feature>
<proteinExistence type="predicted"/>
<protein>
    <submittedName>
        <fullName evidence="2">Uncharacterized protein</fullName>
    </submittedName>
</protein>
<reference evidence="2" key="1">
    <citation type="submission" date="2020-05" db="EMBL/GenBank/DDBJ databases">
        <title>WGS assembly of Panicum virgatum.</title>
        <authorList>
            <person name="Lovell J.T."/>
            <person name="Jenkins J."/>
            <person name="Shu S."/>
            <person name="Juenger T.E."/>
            <person name="Schmutz J."/>
        </authorList>
    </citation>
    <scope>NUCLEOTIDE SEQUENCE</scope>
    <source>
        <strain evidence="2">AP13</strain>
    </source>
</reference>
<comment type="caution">
    <text evidence="2">The sequence shown here is derived from an EMBL/GenBank/DDBJ whole genome shotgun (WGS) entry which is preliminary data.</text>
</comment>
<keyword evidence="1" id="KW-0812">Transmembrane</keyword>
<organism evidence="2 3">
    <name type="scientific">Panicum virgatum</name>
    <name type="common">Blackwell switchgrass</name>
    <dbReference type="NCBI Taxonomy" id="38727"/>
    <lineage>
        <taxon>Eukaryota</taxon>
        <taxon>Viridiplantae</taxon>
        <taxon>Streptophyta</taxon>
        <taxon>Embryophyta</taxon>
        <taxon>Tracheophyta</taxon>
        <taxon>Spermatophyta</taxon>
        <taxon>Magnoliopsida</taxon>
        <taxon>Liliopsida</taxon>
        <taxon>Poales</taxon>
        <taxon>Poaceae</taxon>
        <taxon>PACMAD clade</taxon>
        <taxon>Panicoideae</taxon>
        <taxon>Panicodae</taxon>
        <taxon>Paniceae</taxon>
        <taxon>Panicinae</taxon>
        <taxon>Panicum</taxon>
        <taxon>Panicum sect. Hiantes</taxon>
    </lineage>
</organism>
<keyword evidence="1" id="KW-0472">Membrane</keyword>
<accession>A0A8T0TM50</accession>
<gene>
    <name evidence="2" type="ORF">PVAP13_4KG099600</name>
</gene>
<keyword evidence="1" id="KW-1133">Transmembrane helix</keyword>
<keyword evidence="3" id="KW-1185">Reference proteome</keyword>
<dbReference type="Proteomes" id="UP000823388">
    <property type="component" value="Chromosome 4K"/>
</dbReference>
<dbReference type="AlphaFoldDB" id="A0A8T0TM50"/>